<dbReference type="Proteomes" id="UP000239590">
    <property type="component" value="Unassembled WGS sequence"/>
</dbReference>
<dbReference type="InterPro" id="IPR036737">
    <property type="entry name" value="OmpA-like_sf"/>
</dbReference>
<dbReference type="PANTHER" id="PTHR30329">
    <property type="entry name" value="STATOR ELEMENT OF FLAGELLAR MOTOR COMPLEX"/>
    <property type="match status" value="1"/>
</dbReference>
<evidence type="ECO:0000259" key="6">
    <source>
        <dbReference type="PROSITE" id="PS51123"/>
    </source>
</evidence>
<evidence type="ECO:0000256" key="4">
    <source>
        <dbReference type="PROSITE-ProRule" id="PRU00473"/>
    </source>
</evidence>
<dbReference type="SUPFAM" id="SSF103088">
    <property type="entry name" value="OmpA-like"/>
    <property type="match status" value="1"/>
</dbReference>
<evidence type="ECO:0000256" key="2">
    <source>
        <dbReference type="ARBA" id="ARBA00023136"/>
    </source>
</evidence>
<reference evidence="8" key="1">
    <citation type="submission" date="2018-02" db="EMBL/GenBank/DDBJ databases">
        <title>Genome sequencing of Solimonas sp. HR-BB.</title>
        <authorList>
            <person name="Lee Y."/>
            <person name="Jeon C.O."/>
        </authorList>
    </citation>
    <scope>NUCLEOTIDE SEQUENCE [LARGE SCALE GENOMIC DNA]</scope>
    <source>
        <strain evidence="8">HR-U</strain>
    </source>
</reference>
<evidence type="ECO:0000256" key="1">
    <source>
        <dbReference type="ARBA" id="ARBA00004442"/>
    </source>
</evidence>
<keyword evidence="3" id="KW-0998">Cell outer membrane</keyword>
<dbReference type="OrthoDB" id="1522982at2"/>
<organism evidence="7 8">
    <name type="scientific">Siphonobacter curvatus</name>
    <dbReference type="NCBI Taxonomy" id="2094562"/>
    <lineage>
        <taxon>Bacteria</taxon>
        <taxon>Pseudomonadati</taxon>
        <taxon>Bacteroidota</taxon>
        <taxon>Cytophagia</taxon>
        <taxon>Cytophagales</taxon>
        <taxon>Cytophagaceae</taxon>
        <taxon>Siphonobacter</taxon>
    </lineage>
</organism>
<feature type="chain" id="PRO_5015698030" evidence="5">
    <location>
        <begin position="23"/>
        <end position="497"/>
    </location>
</feature>
<name>A0A2S7IEQ4_9BACT</name>
<comment type="caution">
    <text evidence="7">The sequence shown here is derived from an EMBL/GenBank/DDBJ whole genome shotgun (WGS) entry which is preliminary data.</text>
</comment>
<protein>
    <submittedName>
        <fullName evidence="7">OmpA family protein</fullName>
    </submittedName>
</protein>
<dbReference type="GO" id="GO:0009279">
    <property type="term" value="C:cell outer membrane"/>
    <property type="evidence" value="ECO:0007669"/>
    <property type="project" value="UniProtKB-SubCell"/>
</dbReference>
<dbReference type="RefSeq" id="WP_104716162.1">
    <property type="nucleotide sequence ID" value="NZ_PTRA01000011.1"/>
</dbReference>
<accession>A0A2S7IEQ4</accession>
<sequence length="497" mass="55532">MRSIRCLSLVVLTGMLAGNAGAQTDPYRPNALYEGPNKLNTWSISVRGGSPQFYGDLREYDFWPAPHPKEYRPASERGAVGFGLDVNKQLSHLFGASLKLDAGNLRGAKSRIYNSYFRAEYFQTALVGNINMKSLLFGPRKLNRWKIDLHAGFGVLWFKSTAYEIGTGRIKRMSNITQEIVDRDGPNGPYAGLDVSPKKRSNAVVFPVGLAIAYELSPRFDIGIDFVLNNVNTEKLDATVGGDNTSMYDRAGNRGNIQDYKRGNSDLDKFATPYLTLTYKFGKNAIKVGRDKVWDSAKGTYNLRYTDPRLLYKPERILSMSEIDSIAKANRPKDIDPRLLIDSDNDGVSDYFDKQPDTPAGSIVSGAGVAIDFEQIVNSLTPGQACLEIFANVNFDSDKSVIRPEYNEMLTRIVELLNRTNCRLQLTGHADRRSSDRHNITLSERRVQAVKNYLIKAGVANPSRILTEAYGAFKPIGDNTTKQGQEKNRRVELRFLP</sequence>
<dbReference type="CDD" id="cd07185">
    <property type="entry name" value="OmpA_C-like"/>
    <property type="match status" value="1"/>
</dbReference>
<dbReference type="InterPro" id="IPR006664">
    <property type="entry name" value="OMP_bac"/>
</dbReference>
<feature type="signal peptide" evidence="5">
    <location>
        <begin position="1"/>
        <end position="22"/>
    </location>
</feature>
<dbReference type="Gene3D" id="3.30.1330.60">
    <property type="entry name" value="OmpA-like domain"/>
    <property type="match status" value="1"/>
</dbReference>
<comment type="subcellular location">
    <subcellularLocation>
        <location evidence="1">Cell outer membrane</location>
    </subcellularLocation>
</comment>
<dbReference type="InterPro" id="IPR006665">
    <property type="entry name" value="OmpA-like"/>
</dbReference>
<dbReference type="Pfam" id="PF00691">
    <property type="entry name" value="OmpA"/>
    <property type="match status" value="1"/>
</dbReference>
<keyword evidence="2 4" id="KW-0472">Membrane</keyword>
<dbReference type="AlphaFoldDB" id="A0A2S7IEQ4"/>
<keyword evidence="5" id="KW-0732">Signal</keyword>
<evidence type="ECO:0000256" key="3">
    <source>
        <dbReference type="ARBA" id="ARBA00023237"/>
    </source>
</evidence>
<keyword evidence="8" id="KW-1185">Reference proteome</keyword>
<dbReference type="PANTHER" id="PTHR30329:SF21">
    <property type="entry name" value="LIPOPROTEIN YIAD-RELATED"/>
    <property type="match status" value="1"/>
</dbReference>
<feature type="domain" description="OmpA-like" evidence="6">
    <location>
        <begin position="382"/>
        <end position="497"/>
    </location>
</feature>
<proteinExistence type="predicted"/>
<dbReference type="EMBL" id="PTRA01000011">
    <property type="protein sequence ID" value="PQA53006.1"/>
    <property type="molecule type" value="Genomic_DNA"/>
</dbReference>
<evidence type="ECO:0000313" key="8">
    <source>
        <dbReference type="Proteomes" id="UP000239590"/>
    </source>
</evidence>
<evidence type="ECO:0000313" key="7">
    <source>
        <dbReference type="EMBL" id="PQA53006.1"/>
    </source>
</evidence>
<evidence type="ECO:0000256" key="5">
    <source>
        <dbReference type="SAM" id="SignalP"/>
    </source>
</evidence>
<dbReference type="PRINTS" id="PR01021">
    <property type="entry name" value="OMPADOMAIN"/>
</dbReference>
<dbReference type="InterPro" id="IPR050330">
    <property type="entry name" value="Bact_OuterMem_StrucFunc"/>
</dbReference>
<dbReference type="PROSITE" id="PS51123">
    <property type="entry name" value="OMPA_2"/>
    <property type="match status" value="1"/>
</dbReference>
<gene>
    <name evidence="7" type="ORF">C5O19_25290</name>
</gene>